<dbReference type="EMBL" id="MUJZ01056989">
    <property type="protein sequence ID" value="OTF72276.1"/>
    <property type="molecule type" value="Genomic_DNA"/>
</dbReference>
<gene>
    <name evidence="1" type="ORF">BLA29_006619</name>
</gene>
<protein>
    <submittedName>
        <fullName evidence="1">Trypsin-like serine protease</fullName>
    </submittedName>
</protein>
<dbReference type="GO" id="GO:0008233">
    <property type="term" value="F:peptidase activity"/>
    <property type="evidence" value="ECO:0007669"/>
    <property type="project" value="UniProtKB-KW"/>
</dbReference>
<organism evidence="1 2">
    <name type="scientific">Euroglyphus maynei</name>
    <name type="common">Mayne's house dust mite</name>
    <dbReference type="NCBI Taxonomy" id="6958"/>
    <lineage>
        <taxon>Eukaryota</taxon>
        <taxon>Metazoa</taxon>
        <taxon>Ecdysozoa</taxon>
        <taxon>Arthropoda</taxon>
        <taxon>Chelicerata</taxon>
        <taxon>Arachnida</taxon>
        <taxon>Acari</taxon>
        <taxon>Acariformes</taxon>
        <taxon>Sarcoptiformes</taxon>
        <taxon>Astigmata</taxon>
        <taxon>Psoroptidia</taxon>
        <taxon>Analgoidea</taxon>
        <taxon>Pyroglyphidae</taxon>
        <taxon>Pyroglyphinae</taxon>
        <taxon>Euroglyphus</taxon>
    </lineage>
</organism>
<dbReference type="AlphaFoldDB" id="A0A1Y3AXY8"/>
<accession>A0A1Y3AXY8</accession>
<keyword evidence="1" id="KW-0378">Hydrolase</keyword>
<reference evidence="1 2" key="1">
    <citation type="submission" date="2017-03" db="EMBL/GenBank/DDBJ databases">
        <title>Genome Survey of Euroglyphus maynei.</title>
        <authorList>
            <person name="Arlian L.G."/>
            <person name="Morgan M.S."/>
            <person name="Rider S.D."/>
        </authorList>
    </citation>
    <scope>NUCLEOTIDE SEQUENCE [LARGE SCALE GENOMIC DNA]</scope>
    <source>
        <strain evidence="1">Arlian Lab</strain>
        <tissue evidence="1">Whole body</tissue>
    </source>
</reference>
<dbReference type="OrthoDB" id="9990982at2759"/>
<comment type="caution">
    <text evidence="1">The sequence shown here is derived from an EMBL/GenBank/DDBJ whole genome shotgun (WGS) entry which is preliminary data.</text>
</comment>
<sequence length="291" mass="32963">MFVPRKMLKMSQNLVQSHWYIAGYSSYQHGCDPLTGHPIFRGYSPHPTLFSNLFSMKPFIDQTLGLGTYRHKRTKLNEISHHNDIDQRLGVNEEKRAVFIVTGSLEDQQWLMEQDARKQKSINMNNATTNNEDGNTTLAINLDETSSLQNSTDHSNVSKIETLTIANNESIISSNDTENQMTTLIPSNEDKSNFTNEKDLLMTDDPLFLLNNSTEINRTATEPLSLSNTDYFIENITTTTTQKTTSSEITSIDDDYITNKTMSTIDDSTAIIPEKPLDDQLKNNTENTFSM</sequence>
<feature type="non-terminal residue" evidence="1">
    <location>
        <position position="291"/>
    </location>
</feature>
<dbReference type="Proteomes" id="UP000194236">
    <property type="component" value="Unassembled WGS sequence"/>
</dbReference>
<dbReference type="GO" id="GO:0006508">
    <property type="term" value="P:proteolysis"/>
    <property type="evidence" value="ECO:0007669"/>
    <property type="project" value="UniProtKB-KW"/>
</dbReference>
<evidence type="ECO:0000313" key="1">
    <source>
        <dbReference type="EMBL" id="OTF72276.1"/>
    </source>
</evidence>
<name>A0A1Y3AXY8_EURMA</name>
<proteinExistence type="predicted"/>
<evidence type="ECO:0000313" key="2">
    <source>
        <dbReference type="Proteomes" id="UP000194236"/>
    </source>
</evidence>
<keyword evidence="2" id="KW-1185">Reference proteome</keyword>
<keyword evidence="1" id="KW-0645">Protease</keyword>